<comment type="caution">
    <text evidence="3">The sequence shown here is derived from an EMBL/GenBank/DDBJ whole genome shotgun (WGS) entry which is preliminary data.</text>
</comment>
<evidence type="ECO:0000256" key="1">
    <source>
        <dbReference type="SAM" id="MobiDB-lite"/>
    </source>
</evidence>
<organism evidence="3 4">
    <name type="scientific">Fusarium zealandicum</name>
    <dbReference type="NCBI Taxonomy" id="1053134"/>
    <lineage>
        <taxon>Eukaryota</taxon>
        <taxon>Fungi</taxon>
        <taxon>Dikarya</taxon>
        <taxon>Ascomycota</taxon>
        <taxon>Pezizomycotina</taxon>
        <taxon>Sordariomycetes</taxon>
        <taxon>Hypocreomycetidae</taxon>
        <taxon>Hypocreales</taxon>
        <taxon>Nectriaceae</taxon>
        <taxon>Fusarium</taxon>
        <taxon>Fusarium staphyleae species complex</taxon>
    </lineage>
</organism>
<reference evidence="3" key="2">
    <citation type="submission" date="2020-05" db="EMBL/GenBank/DDBJ databases">
        <authorList>
            <person name="Kim H.-S."/>
            <person name="Proctor R.H."/>
            <person name="Brown D.W."/>
        </authorList>
    </citation>
    <scope>NUCLEOTIDE SEQUENCE</scope>
    <source>
        <strain evidence="3">NRRL 22465</strain>
    </source>
</reference>
<name>A0A8H4X9A3_9HYPO</name>
<evidence type="ECO:0000313" key="4">
    <source>
        <dbReference type="Proteomes" id="UP000635477"/>
    </source>
</evidence>
<proteinExistence type="predicted"/>
<keyword evidence="4" id="KW-1185">Reference proteome</keyword>
<dbReference type="AlphaFoldDB" id="A0A8H4X9A3"/>
<feature type="non-terminal residue" evidence="3">
    <location>
        <position position="1"/>
    </location>
</feature>
<dbReference type="OrthoDB" id="5416097at2759"/>
<sequence>MDASLRRLLEGYLEGAETRPARSAQLRRMAEAPPVWRKPVDLMPMEEYERRLLAMEKMLENLRLFLGNPEYQFSAVQFSMLLVWSLPILENPPSVQVVFAYLAQSHDLLDHFLQTTRFKTAKLKNRIASAQPQRPDEALSVAGSPDTSSAHITSDYASTGEKRARDQVEDENEPPPKVQKDRKIDRNRKERKTCMLYDQNRCIVTKTGRPDACHIVPFAWNEKESGRQTTASFTIMIAACFGFDSSNVVMSIGLGSLYSGLGTSDKAWNMLAMTPTLHDWWGRGYFAFKWIGAKRIDSKTTDVELEFRWMPRSRDADAEREVIVQEELGSSKAFLAGLDHYYGPPHELQCDENCQTCHNVNLQCIAQPFTGHCIESGTIITVTRSTQDVPKFEAMIILQWALIRASAMSGAAVAAELLENRDDGDDTAGLPLTVDSLRKLSE</sequence>
<dbReference type="Proteomes" id="UP000635477">
    <property type="component" value="Unassembled WGS sequence"/>
</dbReference>
<gene>
    <name evidence="3" type="ORF">FZEAL_10624</name>
</gene>
<protein>
    <recommendedName>
        <fullName evidence="2">HNH nuclease domain-containing protein</fullName>
    </recommendedName>
</protein>
<evidence type="ECO:0000313" key="3">
    <source>
        <dbReference type="EMBL" id="KAF4966723.1"/>
    </source>
</evidence>
<feature type="domain" description="HNH nuclease" evidence="2">
    <location>
        <begin position="202"/>
        <end position="289"/>
    </location>
</feature>
<dbReference type="InterPro" id="IPR003615">
    <property type="entry name" value="HNH_nuc"/>
</dbReference>
<feature type="region of interest" description="Disordered" evidence="1">
    <location>
        <begin position="126"/>
        <end position="185"/>
    </location>
</feature>
<accession>A0A8H4X9A3</accession>
<reference evidence="3" key="1">
    <citation type="journal article" date="2020" name="BMC Genomics">
        <title>Correction to: Identification and distribution of gene clusters required for synthesis of sphingolipid metabolism inhibitors in diverse species of the filamentous fungus Fusarium.</title>
        <authorList>
            <person name="Kim H.S."/>
            <person name="Lohmar J.M."/>
            <person name="Busman M."/>
            <person name="Brown D.W."/>
            <person name="Naumann T.A."/>
            <person name="Divon H.H."/>
            <person name="Lysoe E."/>
            <person name="Uhlig S."/>
            <person name="Proctor R.H."/>
        </authorList>
    </citation>
    <scope>NUCLEOTIDE SEQUENCE</scope>
    <source>
        <strain evidence="3">NRRL 22465</strain>
    </source>
</reference>
<dbReference type="Pfam" id="PF13391">
    <property type="entry name" value="HNH_2"/>
    <property type="match status" value="1"/>
</dbReference>
<dbReference type="EMBL" id="JABEYC010001285">
    <property type="protein sequence ID" value="KAF4966723.1"/>
    <property type="molecule type" value="Genomic_DNA"/>
</dbReference>
<feature type="compositionally biased region" description="Polar residues" evidence="1">
    <location>
        <begin position="145"/>
        <end position="157"/>
    </location>
</feature>
<evidence type="ECO:0000259" key="2">
    <source>
        <dbReference type="Pfam" id="PF13391"/>
    </source>
</evidence>